<feature type="region of interest" description="Disordered" evidence="1">
    <location>
        <begin position="524"/>
        <end position="588"/>
    </location>
</feature>
<dbReference type="GO" id="GO:0001002">
    <property type="term" value="F:RNA polymerase III type 1 promoter sequence-specific DNA binding"/>
    <property type="evidence" value="ECO:0007669"/>
    <property type="project" value="TreeGrafter"/>
</dbReference>
<gene>
    <name evidence="3" type="ORF">BV898_02930</name>
</gene>
<protein>
    <recommendedName>
        <fullName evidence="2">Transcription factor IIIC subunit 5 HTH domain-containing protein</fullName>
    </recommendedName>
</protein>
<dbReference type="AlphaFoldDB" id="A0A1W0X6Q3"/>
<feature type="region of interest" description="Disordered" evidence="1">
    <location>
        <begin position="1"/>
        <end position="35"/>
    </location>
</feature>
<dbReference type="GO" id="GO:0001003">
    <property type="term" value="F:RNA polymerase III type 2 promoter sequence-specific DNA binding"/>
    <property type="evidence" value="ECO:0007669"/>
    <property type="project" value="TreeGrafter"/>
</dbReference>
<evidence type="ECO:0000313" key="3">
    <source>
        <dbReference type="EMBL" id="OQV23197.1"/>
    </source>
</evidence>
<dbReference type="OrthoDB" id="5598268at2759"/>
<evidence type="ECO:0000259" key="2">
    <source>
        <dbReference type="Pfam" id="PF09734"/>
    </source>
</evidence>
<feature type="compositionally biased region" description="Acidic residues" evidence="1">
    <location>
        <begin position="560"/>
        <end position="570"/>
    </location>
</feature>
<dbReference type="GO" id="GO:0006384">
    <property type="term" value="P:transcription initiation at RNA polymerase III promoter"/>
    <property type="evidence" value="ECO:0007669"/>
    <property type="project" value="InterPro"/>
</dbReference>
<dbReference type="InterPro" id="IPR019136">
    <property type="entry name" value="TF_IIIC_su-5_HTH"/>
</dbReference>
<evidence type="ECO:0000313" key="4">
    <source>
        <dbReference type="Proteomes" id="UP000192578"/>
    </source>
</evidence>
<organism evidence="3 4">
    <name type="scientific">Hypsibius exemplaris</name>
    <name type="common">Freshwater tardigrade</name>
    <dbReference type="NCBI Taxonomy" id="2072580"/>
    <lineage>
        <taxon>Eukaryota</taxon>
        <taxon>Metazoa</taxon>
        <taxon>Ecdysozoa</taxon>
        <taxon>Tardigrada</taxon>
        <taxon>Eutardigrada</taxon>
        <taxon>Parachela</taxon>
        <taxon>Hypsibioidea</taxon>
        <taxon>Hypsibiidae</taxon>
        <taxon>Hypsibius</taxon>
    </lineage>
</organism>
<dbReference type="Proteomes" id="UP000192578">
    <property type="component" value="Unassembled WGS sequence"/>
</dbReference>
<name>A0A1W0X6Q3_HYPEX</name>
<dbReference type="Pfam" id="PF09734">
    <property type="entry name" value="Tau95"/>
    <property type="match status" value="1"/>
</dbReference>
<feature type="compositionally biased region" description="Basic and acidic residues" evidence="1">
    <location>
        <begin position="542"/>
        <end position="559"/>
    </location>
</feature>
<reference evidence="4" key="1">
    <citation type="submission" date="2017-01" db="EMBL/GenBank/DDBJ databases">
        <title>Comparative genomics of anhydrobiosis in the tardigrade Hypsibius dujardini.</title>
        <authorList>
            <person name="Yoshida Y."/>
            <person name="Koutsovoulos G."/>
            <person name="Laetsch D."/>
            <person name="Stevens L."/>
            <person name="Kumar S."/>
            <person name="Horikawa D."/>
            <person name="Ishino K."/>
            <person name="Komine S."/>
            <person name="Tomita M."/>
            <person name="Blaxter M."/>
            <person name="Arakawa K."/>
        </authorList>
    </citation>
    <scope>NUCLEOTIDE SEQUENCE [LARGE SCALE GENOMIC DNA]</scope>
    <source>
        <strain evidence="4">Z151</strain>
    </source>
</reference>
<feature type="compositionally biased region" description="Low complexity" evidence="1">
    <location>
        <begin position="16"/>
        <end position="32"/>
    </location>
</feature>
<accession>A0A1W0X6Q3</accession>
<dbReference type="GO" id="GO:0000127">
    <property type="term" value="C:transcription factor TFIIIC complex"/>
    <property type="evidence" value="ECO:0007669"/>
    <property type="project" value="InterPro"/>
</dbReference>
<sequence length="588" mass="65396">MPRKRKVRIADAPQIADAAENAASAAPTESPTTQSVRVFPAFETLDWKPVGGLRGGLPAGKSGVSILLPFSDVEPEDAPDLLEHFGGVTKVIAAVKHPNDQSKALAFDVSRRRDSSTKIIGIQPNQLSTKSVTNSFLLVLTLTPRTESPEAQDARAKMELTAVQRALGTPLPPLPPVVTDMTFRYPIRTVFEFDRLFDFGMSPAIVEDRTSVNPAYVNLKSIVPYLVPSFPPRPLPEGCNTNDYIYFPALKFASQPRTGAHDCIPSLYTDSLSAHEKTVVRTRKTHACSAKWTNTTSFVPPKKPTVAAEENLKAKVPAEIIQRAKKLFQEQPIWMRTAFYGELCKQPGLLKEHRRFVLPGVAYKCSNGPWSHAWARFGYNPTKDVKARQFQVLDYRINQALFRPKQTVMKKQKQTPRDLIVKTIVNKILQNNKGQTPAHARGFQFIMQLTNMVDIPELMAVITSPERQTDSCDFVEGFFKAGTMERLRLEMSKAIFREDPALAPKNGWIVAKFQEFGMFRGVPVVSLPEGDGDSEEEEDDGEPKTGPEEESARKLHGDSEDGDLTVEDIETLGLNELSDEEDTAMDAE</sequence>
<dbReference type="EMBL" id="MTYJ01000013">
    <property type="protein sequence ID" value="OQV23197.1"/>
    <property type="molecule type" value="Genomic_DNA"/>
</dbReference>
<dbReference type="InterPro" id="IPR040454">
    <property type="entry name" value="TF_IIIC_Tfc1/Sfc1"/>
</dbReference>
<dbReference type="PANTHER" id="PTHR13230">
    <property type="entry name" value="GENERAL TRANSCRIPTION FACTOR IIIC, POLYPEPTIDE 5"/>
    <property type="match status" value="1"/>
</dbReference>
<feature type="compositionally biased region" description="Acidic residues" evidence="1">
    <location>
        <begin position="577"/>
        <end position="588"/>
    </location>
</feature>
<proteinExistence type="predicted"/>
<keyword evidence="4" id="KW-1185">Reference proteome</keyword>
<evidence type="ECO:0000256" key="1">
    <source>
        <dbReference type="SAM" id="MobiDB-lite"/>
    </source>
</evidence>
<feature type="domain" description="Transcription factor IIIC subunit 5 HTH" evidence="2">
    <location>
        <begin position="274"/>
        <end position="396"/>
    </location>
</feature>
<comment type="caution">
    <text evidence="3">The sequence shown here is derived from an EMBL/GenBank/DDBJ whole genome shotgun (WGS) entry which is preliminary data.</text>
</comment>
<feature type="compositionally biased region" description="Acidic residues" evidence="1">
    <location>
        <begin position="530"/>
        <end position="541"/>
    </location>
</feature>
<dbReference type="PANTHER" id="PTHR13230:SF5">
    <property type="entry name" value="GENERAL TRANSCRIPTION FACTOR 3C POLYPEPTIDE 5"/>
    <property type="match status" value="1"/>
</dbReference>